<reference evidence="2" key="1">
    <citation type="submission" date="2022-01" db="EMBL/GenBank/DDBJ databases">
        <title>Paenibacillus spongiae sp. nov., isolated from marine sponge.</title>
        <authorList>
            <person name="Li Z."/>
            <person name="Zhang M."/>
        </authorList>
    </citation>
    <scope>NUCLEOTIDE SEQUENCE</scope>
    <source>
        <strain evidence="2">PHS-Z3</strain>
    </source>
</reference>
<dbReference type="RefSeq" id="WP_258385690.1">
    <property type="nucleotide sequence ID" value="NZ_CP091430.1"/>
</dbReference>
<evidence type="ECO:0008006" key="4">
    <source>
        <dbReference type="Google" id="ProtNLM"/>
    </source>
</evidence>
<evidence type="ECO:0000256" key="1">
    <source>
        <dbReference type="SAM" id="Phobius"/>
    </source>
</evidence>
<proteinExistence type="predicted"/>
<gene>
    <name evidence="2" type="ORF">L1F29_29995</name>
</gene>
<feature type="transmembrane region" description="Helical" evidence="1">
    <location>
        <begin position="26"/>
        <end position="45"/>
    </location>
</feature>
<keyword evidence="3" id="KW-1185">Reference proteome</keyword>
<keyword evidence="1" id="KW-0472">Membrane</keyword>
<evidence type="ECO:0000313" key="3">
    <source>
        <dbReference type="Proteomes" id="UP001057877"/>
    </source>
</evidence>
<feature type="transmembrane region" description="Helical" evidence="1">
    <location>
        <begin position="57"/>
        <end position="75"/>
    </location>
</feature>
<dbReference type="EMBL" id="CP091430">
    <property type="protein sequence ID" value="UVI29601.1"/>
    <property type="molecule type" value="Genomic_DNA"/>
</dbReference>
<keyword evidence="1" id="KW-0812">Transmembrane</keyword>
<accession>A0ABY5S6R4</accession>
<protein>
    <recommendedName>
        <fullName evidence="4">Holin</fullName>
    </recommendedName>
</protein>
<dbReference type="Proteomes" id="UP001057877">
    <property type="component" value="Chromosome"/>
</dbReference>
<keyword evidence="1" id="KW-1133">Transmembrane helix</keyword>
<sequence>MEHVIQFAIAAGILVVQYFISKRAHVFAGAALPVIYIGLFIYGYVTDFFVERSTGNILAASIGGTVLLLSAWIKGRESLAKQRKRELNKMIVKDL</sequence>
<organism evidence="2 3">
    <name type="scientific">Paenibacillus spongiae</name>
    <dbReference type="NCBI Taxonomy" id="2909671"/>
    <lineage>
        <taxon>Bacteria</taxon>
        <taxon>Bacillati</taxon>
        <taxon>Bacillota</taxon>
        <taxon>Bacilli</taxon>
        <taxon>Bacillales</taxon>
        <taxon>Paenibacillaceae</taxon>
        <taxon>Paenibacillus</taxon>
    </lineage>
</organism>
<evidence type="ECO:0000313" key="2">
    <source>
        <dbReference type="EMBL" id="UVI29601.1"/>
    </source>
</evidence>
<name>A0ABY5S6R4_9BACL</name>